<dbReference type="EMBL" id="MGKD01000011">
    <property type="protein sequence ID" value="OGN19845.1"/>
    <property type="molecule type" value="Genomic_DNA"/>
</dbReference>
<keyword evidence="1" id="KW-0472">Membrane</keyword>
<evidence type="ECO:0000256" key="1">
    <source>
        <dbReference type="SAM" id="Phobius"/>
    </source>
</evidence>
<keyword evidence="1" id="KW-0812">Transmembrane</keyword>
<feature type="transmembrane region" description="Helical" evidence="1">
    <location>
        <begin position="37"/>
        <end position="56"/>
    </location>
</feature>
<dbReference type="SUPFAM" id="SSF103481">
    <property type="entry name" value="Multidrug resistance efflux transporter EmrE"/>
    <property type="match status" value="1"/>
</dbReference>
<feature type="transmembrane region" description="Helical" evidence="1">
    <location>
        <begin position="92"/>
        <end position="111"/>
    </location>
</feature>
<evidence type="ECO:0000313" key="3">
    <source>
        <dbReference type="Proteomes" id="UP000177478"/>
    </source>
</evidence>
<comment type="caution">
    <text evidence="2">The sequence shown here is derived from an EMBL/GenBank/DDBJ whole genome shotgun (WGS) entry which is preliminary data.</text>
</comment>
<keyword evidence="1" id="KW-1133">Transmembrane helix</keyword>
<evidence type="ECO:0000313" key="2">
    <source>
        <dbReference type="EMBL" id="OGN19845.1"/>
    </source>
</evidence>
<dbReference type="STRING" id="1802689.A3F25_02410"/>
<proteinExistence type="predicted"/>
<sequence>MDKKLLALIVTVGLALISVIGDYFINLAGEGRKYIITRWFVIGLIIYASTAFGWFFVMKHIKLSTMGVYYAVPTIVFLALISVFSFKESINIYEVLGIILAILSVVLMAKFA</sequence>
<protein>
    <recommendedName>
        <fullName evidence="4">EamA domain-containing protein</fullName>
    </recommendedName>
</protein>
<dbReference type="Gene3D" id="1.10.3730.20">
    <property type="match status" value="1"/>
</dbReference>
<name>A0A1F8G3E0_9BACT</name>
<organism evidence="2 3">
    <name type="scientific">Candidatus Yanofskybacteria bacterium RIFCSPHIGHO2_12_FULL_45_19b</name>
    <dbReference type="NCBI Taxonomy" id="1802689"/>
    <lineage>
        <taxon>Bacteria</taxon>
        <taxon>Candidatus Yanofskyibacteriota</taxon>
    </lineage>
</organism>
<dbReference type="AlphaFoldDB" id="A0A1F8G3E0"/>
<dbReference type="Proteomes" id="UP000177478">
    <property type="component" value="Unassembled WGS sequence"/>
</dbReference>
<evidence type="ECO:0008006" key="4">
    <source>
        <dbReference type="Google" id="ProtNLM"/>
    </source>
</evidence>
<reference evidence="2 3" key="1">
    <citation type="journal article" date="2016" name="Nat. Commun.">
        <title>Thousands of microbial genomes shed light on interconnected biogeochemical processes in an aquifer system.</title>
        <authorList>
            <person name="Anantharaman K."/>
            <person name="Brown C.T."/>
            <person name="Hug L.A."/>
            <person name="Sharon I."/>
            <person name="Castelle C.J."/>
            <person name="Probst A.J."/>
            <person name="Thomas B.C."/>
            <person name="Singh A."/>
            <person name="Wilkins M.J."/>
            <person name="Karaoz U."/>
            <person name="Brodie E.L."/>
            <person name="Williams K.H."/>
            <person name="Hubbard S.S."/>
            <person name="Banfield J.F."/>
        </authorList>
    </citation>
    <scope>NUCLEOTIDE SEQUENCE [LARGE SCALE GENOMIC DNA]</scope>
</reference>
<accession>A0A1F8G3E0</accession>
<dbReference type="InterPro" id="IPR037185">
    <property type="entry name" value="EmrE-like"/>
</dbReference>
<feature type="transmembrane region" description="Helical" evidence="1">
    <location>
        <begin position="68"/>
        <end position="86"/>
    </location>
</feature>
<gene>
    <name evidence="2" type="ORF">A3F25_02410</name>
</gene>